<sequence length="102" mass="10975">MALVPMSEIIGSPGSSDEILARRTLDTEQDAPATQIVVAIAELENTGPTELPPIYNCIDDLIANLFSSPPPGEADANITFTYQGYRIHVQQNGKMTILQSTS</sequence>
<dbReference type="EMBL" id="AOIO01000021">
    <property type="protein sequence ID" value="ELZ02439.1"/>
    <property type="molecule type" value="Genomic_DNA"/>
</dbReference>
<keyword evidence="3" id="KW-1185">Reference proteome</keyword>
<dbReference type="InterPro" id="IPR040624">
    <property type="entry name" value="HalOD1"/>
</dbReference>
<dbReference type="Pfam" id="PF18545">
    <property type="entry name" value="HalOD1"/>
    <property type="match status" value="1"/>
</dbReference>
<dbReference type="Proteomes" id="UP000011554">
    <property type="component" value="Unassembled WGS sequence"/>
</dbReference>
<feature type="domain" description="Halobacterial output" evidence="1">
    <location>
        <begin position="29"/>
        <end position="97"/>
    </location>
</feature>
<organism evidence="2 3">
    <name type="scientific">Natrialba asiatica (strain ATCC 700177 / DSM 12278 / JCM 9576 / FERM P-10747 / NBRC 102637 / 172P1)</name>
    <dbReference type="NCBI Taxonomy" id="29540"/>
    <lineage>
        <taxon>Archaea</taxon>
        <taxon>Methanobacteriati</taxon>
        <taxon>Methanobacteriota</taxon>
        <taxon>Stenosarchaea group</taxon>
        <taxon>Halobacteria</taxon>
        <taxon>Halobacteriales</taxon>
        <taxon>Natrialbaceae</taxon>
        <taxon>Natrialba</taxon>
    </lineage>
</organism>
<reference evidence="2 3" key="1">
    <citation type="journal article" date="2014" name="PLoS Genet.">
        <title>Phylogenetically driven sequencing of extremely halophilic archaea reveals strategies for static and dynamic osmo-response.</title>
        <authorList>
            <person name="Becker E.A."/>
            <person name="Seitzer P.M."/>
            <person name="Tritt A."/>
            <person name="Larsen D."/>
            <person name="Krusor M."/>
            <person name="Yao A.I."/>
            <person name="Wu D."/>
            <person name="Madern D."/>
            <person name="Eisen J.A."/>
            <person name="Darling A.E."/>
            <person name="Facciotti M.T."/>
        </authorList>
    </citation>
    <scope>NUCLEOTIDE SEQUENCE [LARGE SCALE GENOMIC DNA]</scope>
    <source>
        <strain evidence="2 3">DSM 12278</strain>
    </source>
</reference>
<evidence type="ECO:0000259" key="1">
    <source>
        <dbReference type="Pfam" id="PF18545"/>
    </source>
</evidence>
<dbReference type="STRING" id="29540.C481_07211"/>
<protein>
    <recommendedName>
        <fullName evidence="1">Halobacterial output domain-containing protein</fullName>
    </recommendedName>
</protein>
<accession>M0AYD9</accession>
<dbReference type="eggNOG" id="arCOG08928">
    <property type="taxonomic scope" value="Archaea"/>
</dbReference>
<evidence type="ECO:0000313" key="2">
    <source>
        <dbReference type="EMBL" id="ELZ02439.1"/>
    </source>
</evidence>
<gene>
    <name evidence="2" type="ORF">C481_07211</name>
</gene>
<dbReference type="OrthoDB" id="199137at2157"/>
<dbReference type="PATRIC" id="fig|29540.5.peg.1467"/>
<evidence type="ECO:0000313" key="3">
    <source>
        <dbReference type="Proteomes" id="UP000011554"/>
    </source>
</evidence>
<proteinExistence type="predicted"/>
<comment type="caution">
    <text evidence="2">The sequence shown here is derived from an EMBL/GenBank/DDBJ whole genome shotgun (WGS) entry which is preliminary data.</text>
</comment>
<dbReference type="AlphaFoldDB" id="M0AYD9"/>
<name>M0AYD9_NATA1</name>